<evidence type="ECO:0000256" key="18">
    <source>
        <dbReference type="ARBA" id="ARBA00022932"/>
    </source>
</evidence>
<dbReference type="Pfam" id="PF11799">
    <property type="entry name" value="IMS_C"/>
    <property type="match status" value="1"/>
</dbReference>
<dbReference type="Proteomes" id="UP001374579">
    <property type="component" value="Unassembled WGS sequence"/>
</dbReference>
<dbReference type="GO" id="GO:0010225">
    <property type="term" value="P:response to UV-C"/>
    <property type="evidence" value="ECO:0007669"/>
    <property type="project" value="UniProtKB-ARBA"/>
</dbReference>
<keyword evidence="14" id="KW-0863">Zinc-finger</keyword>
<dbReference type="PANTHER" id="PTHR45873:SF1">
    <property type="entry name" value="DNA POLYMERASE ETA"/>
    <property type="match status" value="1"/>
</dbReference>
<dbReference type="GO" id="GO:0008270">
    <property type="term" value="F:zinc ion binding"/>
    <property type="evidence" value="ECO:0007669"/>
    <property type="project" value="UniProtKB-KW"/>
</dbReference>
<dbReference type="Gene3D" id="3.40.1170.60">
    <property type="match status" value="1"/>
</dbReference>
<keyword evidence="12" id="KW-0479">Metal-binding</keyword>
<keyword evidence="11" id="KW-0235">DNA replication</keyword>
<dbReference type="PROSITE" id="PS50173">
    <property type="entry name" value="UMUC"/>
    <property type="match status" value="1"/>
</dbReference>
<evidence type="ECO:0000256" key="1">
    <source>
        <dbReference type="ARBA" id="ARBA00001936"/>
    </source>
</evidence>
<dbReference type="SUPFAM" id="SSF100879">
    <property type="entry name" value="Lesion bypass DNA polymerase (Y-family), little finger domain"/>
    <property type="match status" value="1"/>
</dbReference>
<evidence type="ECO:0000256" key="2">
    <source>
        <dbReference type="ARBA" id="ARBA00001946"/>
    </source>
</evidence>
<evidence type="ECO:0000259" key="28">
    <source>
        <dbReference type="PROSITE" id="PS50173"/>
    </source>
</evidence>
<evidence type="ECO:0000256" key="12">
    <source>
        <dbReference type="ARBA" id="ARBA00022723"/>
    </source>
</evidence>
<comment type="catalytic activity">
    <reaction evidence="24">
        <text>DNA(n) + a 2'-deoxyribonucleoside 5'-triphosphate = DNA(n+1) + diphosphate</text>
        <dbReference type="Rhea" id="RHEA:22508"/>
        <dbReference type="Rhea" id="RHEA-COMP:17339"/>
        <dbReference type="Rhea" id="RHEA-COMP:17340"/>
        <dbReference type="ChEBI" id="CHEBI:33019"/>
        <dbReference type="ChEBI" id="CHEBI:61560"/>
        <dbReference type="ChEBI" id="CHEBI:173112"/>
        <dbReference type="EC" id="2.7.7.7"/>
    </reaction>
</comment>
<comment type="subcellular location">
    <subcellularLocation>
        <location evidence="3">Nucleus</location>
    </subcellularLocation>
</comment>
<evidence type="ECO:0000256" key="14">
    <source>
        <dbReference type="ARBA" id="ARBA00022771"/>
    </source>
</evidence>
<reference evidence="30 31" key="1">
    <citation type="submission" date="2024-02" db="EMBL/GenBank/DDBJ databases">
        <title>Chromosome-scale genome assembly of the rough periwinkle Littorina saxatilis.</title>
        <authorList>
            <person name="De Jode A."/>
            <person name="Faria R."/>
            <person name="Formenti G."/>
            <person name="Sims Y."/>
            <person name="Smith T.P."/>
            <person name="Tracey A."/>
            <person name="Wood J.M.D."/>
            <person name="Zagrodzka Z.B."/>
            <person name="Johannesson K."/>
            <person name="Butlin R.K."/>
            <person name="Leder E.H."/>
        </authorList>
    </citation>
    <scope>NUCLEOTIDE SEQUENCE [LARGE SCALE GENOMIC DNA]</scope>
    <source>
        <strain evidence="30">Snail1</strain>
        <tissue evidence="30">Muscle</tissue>
    </source>
</reference>
<dbReference type="InterPro" id="IPR001126">
    <property type="entry name" value="UmuC"/>
</dbReference>
<comment type="cofactor">
    <cofactor evidence="1">
        <name>Mn(2+)</name>
        <dbReference type="ChEBI" id="CHEBI:29035"/>
    </cofactor>
</comment>
<comment type="caution">
    <text evidence="30">The sequence shown here is derived from an EMBL/GenBank/DDBJ whole genome shotgun (WGS) entry which is preliminary data.</text>
</comment>
<evidence type="ECO:0000256" key="5">
    <source>
        <dbReference type="ARBA" id="ARBA00012417"/>
    </source>
</evidence>
<evidence type="ECO:0000256" key="21">
    <source>
        <dbReference type="ARBA" id="ARBA00023242"/>
    </source>
</evidence>
<dbReference type="FunFam" id="3.40.1170.60:FF:000003">
    <property type="entry name" value="DNA polymerase eta"/>
    <property type="match status" value="1"/>
</dbReference>
<keyword evidence="22" id="KW-0704">Schiff base</keyword>
<protein>
    <recommendedName>
        <fullName evidence="23">DNA polymerase eta</fullName>
        <ecNumber evidence="5">2.7.7.7</ecNumber>
    </recommendedName>
    <alternativeName>
        <fullName evidence="26">RAD30 homolog A</fullName>
    </alternativeName>
</protein>
<dbReference type="PROSITE" id="PS51907">
    <property type="entry name" value="ZF_UBZ3"/>
    <property type="match status" value="1"/>
</dbReference>
<dbReference type="Pfam" id="PF21704">
    <property type="entry name" value="POLH-Rev1_HhH"/>
    <property type="match status" value="1"/>
</dbReference>
<evidence type="ECO:0000256" key="25">
    <source>
        <dbReference type="ARBA" id="ARBA00064665"/>
    </source>
</evidence>
<dbReference type="GO" id="GO:0006260">
    <property type="term" value="P:DNA replication"/>
    <property type="evidence" value="ECO:0007669"/>
    <property type="project" value="UniProtKB-KW"/>
</dbReference>
<dbReference type="SUPFAM" id="SSF56672">
    <property type="entry name" value="DNA/RNA polymerases"/>
    <property type="match status" value="1"/>
</dbReference>
<dbReference type="PIRSF" id="PIRSF036603">
    <property type="entry name" value="DPol_eta"/>
    <property type="match status" value="1"/>
</dbReference>
<feature type="domain" description="UmuC" evidence="28">
    <location>
        <begin position="5"/>
        <end position="268"/>
    </location>
</feature>
<dbReference type="InterPro" id="IPR041298">
    <property type="entry name" value="UBZ3"/>
</dbReference>
<evidence type="ECO:0000256" key="6">
    <source>
        <dbReference type="ARBA" id="ARBA00022457"/>
    </source>
</evidence>
<dbReference type="InterPro" id="IPR052230">
    <property type="entry name" value="DNA_polymerase_eta"/>
</dbReference>
<dbReference type="Pfam" id="PF18439">
    <property type="entry name" value="zf_UBZ"/>
    <property type="match status" value="1"/>
</dbReference>
<feature type="compositionally biased region" description="Polar residues" evidence="27">
    <location>
        <begin position="699"/>
        <end position="709"/>
    </location>
</feature>
<dbReference type="GO" id="GO:0005634">
    <property type="term" value="C:nucleus"/>
    <property type="evidence" value="ECO:0007669"/>
    <property type="project" value="UniProtKB-SubCell"/>
</dbReference>
<dbReference type="GO" id="GO:0035861">
    <property type="term" value="C:site of double-strand break"/>
    <property type="evidence" value="ECO:0007669"/>
    <property type="project" value="TreeGrafter"/>
</dbReference>
<dbReference type="GO" id="GO:0042276">
    <property type="term" value="P:error-prone translesion synthesis"/>
    <property type="evidence" value="ECO:0007669"/>
    <property type="project" value="TreeGrafter"/>
</dbReference>
<feature type="compositionally biased region" description="Low complexity" evidence="27">
    <location>
        <begin position="478"/>
        <end position="487"/>
    </location>
</feature>
<dbReference type="InterPro" id="IPR043128">
    <property type="entry name" value="Rev_trsase/Diguanyl_cyclase"/>
</dbReference>
<dbReference type="FunFam" id="3.30.1490.100:FF:000007">
    <property type="entry name" value="DNA polymerase eta"/>
    <property type="match status" value="1"/>
</dbReference>
<feature type="region of interest" description="Disordered" evidence="27">
    <location>
        <begin position="560"/>
        <end position="580"/>
    </location>
</feature>
<dbReference type="Gene3D" id="3.30.70.270">
    <property type="match status" value="1"/>
</dbReference>
<dbReference type="FunFam" id="3.30.70.270:FF:000022">
    <property type="entry name" value="DNA polymerase eta"/>
    <property type="match status" value="1"/>
</dbReference>
<comment type="cofactor">
    <cofactor evidence="2">
        <name>Mg(2+)</name>
        <dbReference type="ChEBI" id="CHEBI:18420"/>
    </cofactor>
</comment>
<gene>
    <name evidence="30" type="ORF">V1264_019239</name>
</gene>
<evidence type="ECO:0000256" key="15">
    <source>
        <dbReference type="ARBA" id="ARBA00022833"/>
    </source>
</evidence>
<evidence type="ECO:0000256" key="17">
    <source>
        <dbReference type="ARBA" id="ARBA00022843"/>
    </source>
</evidence>
<feature type="compositionally biased region" description="Acidic residues" evidence="27">
    <location>
        <begin position="148"/>
        <end position="164"/>
    </location>
</feature>
<evidence type="ECO:0000256" key="11">
    <source>
        <dbReference type="ARBA" id="ARBA00022705"/>
    </source>
</evidence>
<dbReference type="EMBL" id="JBAMIC010000008">
    <property type="protein sequence ID" value="KAK7104541.1"/>
    <property type="molecule type" value="Genomic_DNA"/>
</dbReference>
<feature type="compositionally biased region" description="Polar residues" evidence="27">
    <location>
        <begin position="717"/>
        <end position="726"/>
    </location>
</feature>
<evidence type="ECO:0000256" key="24">
    <source>
        <dbReference type="ARBA" id="ARBA00049244"/>
    </source>
</evidence>
<comment type="similarity">
    <text evidence="4">Belongs to the DNA polymerase type-Y family.</text>
</comment>
<evidence type="ECO:0000256" key="22">
    <source>
        <dbReference type="ARBA" id="ARBA00023270"/>
    </source>
</evidence>
<dbReference type="EC" id="2.7.7.7" evidence="5"/>
<keyword evidence="7" id="KW-1017">Isopeptide bond</keyword>
<dbReference type="Gene3D" id="3.30.1490.100">
    <property type="entry name" value="DNA polymerase, Y-family, little finger domain"/>
    <property type="match status" value="1"/>
</dbReference>
<keyword evidence="10" id="KW-0548">Nucleotidyltransferase</keyword>
<sequence length="863" mass="95216">MERAVVLVDMDCFYVQVEQRLNPSLKGKPCAVVQYKTYRGGGIIAVGYEARAFGVTRNMMGDDAKKVCPDIKFARVPEVRGKADLTKYREAGAEVIEVMSQFSNCVERASIDEAYLDVTKEAEERLQAAGSGGVTIDSLPNTFVEGWAEEEEEEKKDEEADEDEKEKKAKAEEKMRQRTRDWLTKTFDSEETNAGDCLLAMAAVIVEEMRAAVFEQTGFRCSAGIAHNKMLAKLACGLHKPNKQTILSHGSVDTIFSRLPLRKVRSLGGKLGQTLMEELGVEMMGDLKAFTMQRLQTSFGDKTGLWLYQACRGLEYEPVSARQLAKSIGCSKMFRGKERLDTKEKVKFWVGELAKEVNERLRKDRETNKRTAKTMTVSFRHLAEPTQVTGSRACPLHRYDDKRLMEAAYNLLLKINTTSAAQAEWSPAFTMLGLSANKFEEEQAASNRNISSMFASAAARRSSGSQCATASQRPPSPFSSQLPPSSSDFTASSQGFWTVSDCHGVESNSFASQSLFTQSTQVTNSLASQSLFTQATRLESSEGSSNHTVSDKSCELQETAQNFSSASQKKNSDSSSGGKRNSLDFFFGNSQKLRPTETATCNSDFSVALHRDCEPGLKKKGFFASRQEQLHHKHHEASVSTMKDSNGHCAVIDEATSSSVASEQTLEDGEDDTSSENDVQFVDSESNSGLDTDRKDSSSFRFNSANQMQDSKKIGEESQNSCSETSNFLQETVTSGSVDSLHHVSHDLEEGSNQSEPNREERHHSSKLADEDLMTCDKCGQTLPVWEMPEHSDFHFAMELQQTSDPFPMTSGARDSTSSSAVVGGAKRKLSPSGRGGRGGKRGRPKKEVVVQRSNLLSFFSKE</sequence>
<keyword evidence="16" id="KW-0460">Magnesium</keyword>
<keyword evidence="31" id="KW-1185">Reference proteome</keyword>
<dbReference type="GO" id="GO:0005657">
    <property type="term" value="C:replication fork"/>
    <property type="evidence" value="ECO:0007669"/>
    <property type="project" value="TreeGrafter"/>
</dbReference>
<evidence type="ECO:0000256" key="8">
    <source>
        <dbReference type="ARBA" id="ARBA00022634"/>
    </source>
</evidence>
<evidence type="ECO:0000256" key="3">
    <source>
        <dbReference type="ARBA" id="ARBA00004123"/>
    </source>
</evidence>
<feature type="compositionally biased region" description="Acidic residues" evidence="27">
    <location>
        <begin position="665"/>
        <end position="675"/>
    </location>
</feature>
<dbReference type="GO" id="GO:0003684">
    <property type="term" value="F:damaged DNA binding"/>
    <property type="evidence" value="ECO:0007669"/>
    <property type="project" value="InterPro"/>
</dbReference>
<evidence type="ECO:0000256" key="20">
    <source>
        <dbReference type="ARBA" id="ARBA00023204"/>
    </source>
</evidence>
<dbReference type="Pfam" id="PF00817">
    <property type="entry name" value="IMS"/>
    <property type="match status" value="1"/>
</dbReference>
<keyword evidence="6" id="KW-0515">Mutator protein</keyword>
<keyword evidence="19" id="KW-0238">DNA-binding</keyword>
<evidence type="ECO:0000256" key="7">
    <source>
        <dbReference type="ARBA" id="ARBA00022499"/>
    </source>
</evidence>
<feature type="compositionally biased region" description="Basic and acidic residues" evidence="27">
    <location>
        <begin position="165"/>
        <end position="175"/>
    </location>
</feature>
<dbReference type="GO" id="GO:0003887">
    <property type="term" value="F:DNA-directed DNA polymerase activity"/>
    <property type="evidence" value="ECO:0007669"/>
    <property type="project" value="UniProtKB-KW"/>
</dbReference>
<accession>A0AAN9BG71</accession>
<keyword evidence="18" id="KW-0239">DNA-directed DNA polymerase</keyword>
<evidence type="ECO:0000256" key="26">
    <source>
        <dbReference type="ARBA" id="ARBA00080427"/>
    </source>
</evidence>
<evidence type="ECO:0000256" key="23">
    <source>
        <dbReference type="ARBA" id="ARBA00044975"/>
    </source>
</evidence>
<name>A0AAN9BG71_9CAEN</name>
<keyword evidence="15" id="KW-0862">Zinc</keyword>
<evidence type="ECO:0000259" key="29">
    <source>
        <dbReference type="PROSITE" id="PS51907"/>
    </source>
</evidence>
<keyword evidence="8" id="KW-0237">DNA synthesis</keyword>
<feature type="region of interest" description="Disordered" evidence="27">
    <location>
        <begin position="747"/>
        <end position="769"/>
    </location>
</feature>
<feature type="compositionally biased region" description="Basic and acidic residues" evidence="27">
    <location>
        <begin position="757"/>
        <end position="769"/>
    </location>
</feature>
<feature type="domain" description="UBZ3-type" evidence="29">
    <location>
        <begin position="769"/>
        <end position="803"/>
    </location>
</feature>
<evidence type="ECO:0000256" key="4">
    <source>
        <dbReference type="ARBA" id="ARBA00010945"/>
    </source>
</evidence>
<evidence type="ECO:0000256" key="16">
    <source>
        <dbReference type="ARBA" id="ARBA00022842"/>
    </source>
</evidence>
<keyword evidence="17" id="KW-0832">Ubl conjugation</keyword>
<dbReference type="PANTHER" id="PTHR45873">
    <property type="entry name" value="DNA POLYMERASE ETA"/>
    <property type="match status" value="1"/>
</dbReference>
<dbReference type="InterPro" id="IPR017961">
    <property type="entry name" value="DNA_pol_Y-fam_little_finger"/>
</dbReference>
<comment type="subunit">
    <text evidence="25">Interacts with REV1. Interacts with monoubiquitinated PCNA, but not unmodified PCNA. Interacts with POLI; this interaction targets POLI to the replication machinery. Interacts with PALB2 and BRCA2; the interactions are direct and are required to sustain the recruitment of POLH at blocked replication forks and to stimulate POLH-dependent DNA synthesis on D loop substrates. Interacts (via C-terminus) with TRAIP. Interacts with ubiquitin. Interacts with POLDIP2.</text>
</comment>
<keyword evidence="20" id="KW-0234">DNA repair</keyword>
<dbReference type="InterPro" id="IPR043502">
    <property type="entry name" value="DNA/RNA_pol_sf"/>
</dbReference>
<feature type="region of interest" description="Disordered" evidence="27">
    <location>
        <begin position="654"/>
        <end position="726"/>
    </location>
</feature>
<evidence type="ECO:0000313" key="31">
    <source>
        <dbReference type="Proteomes" id="UP001374579"/>
    </source>
</evidence>
<evidence type="ECO:0000256" key="9">
    <source>
        <dbReference type="ARBA" id="ARBA00022679"/>
    </source>
</evidence>
<dbReference type="Gene3D" id="1.10.150.20">
    <property type="entry name" value="5' to 3' exonuclease, C-terminal subdomain"/>
    <property type="match status" value="1"/>
</dbReference>
<evidence type="ECO:0000313" key="30">
    <source>
        <dbReference type="EMBL" id="KAK7104541.1"/>
    </source>
</evidence>
<dbReference type="AlphaFoldDB" id="A0AAN9BG71"/>
<dbReference type="InterPro" id="IPR036775">
    <property type="entry name" value="DNA_pol_Y-fam_lit_finger_sf"/>
</dbReference>
<proteinExistence type="inferred from homology"/>
<feature type="region of interest" description="Disordered" evidence="27">
    <location>
        <begin position="805"/>
        <end position="850"/>
    </location>
</feature>
<feature type="compositionally biased region" description="Low complexity" evidence="27">
    <location>
        <begin position="564"/>
        <end position="580"/>
    </location>
</feature>
<keyword evidence="9" id="KW-0808">Transferase</keyword>
<evidence type="ECO:0000256" key="13">
    <source>
        <dbReference type="ARBA" id="ARBA00022763"/>
    </source>
</evidence>
<organism evidence="30 31">
    <name type="scientific">Littorina saxatilis</name>
    <dbReference type="NCBI Taxonomy" id="31220"/>
    <lineage>
        <taxon>Eukaryota</taxon>
        <taxon>Metazoa</taxon>
        <taxon>Spiralia</taxon>
        <taxon>Lophotrochozoa</taxon>
        <taxon>Mollusca</taxon>
        <taxon>Gastropoda</taxon>
        <taxon>Caenogastropoda</taxon>
        <taxon>Littorinimorpha</taxon>
        <taxon>Littorinoidea</taxon>
        <taxon>Littorinidae</taxon>
        <taxon>Littorina</taxon>
    </lineage>
</organism>
<feature type="compositionally biased region" description="Polar residues" evidence="27">
    <location>
        <begin position="655"/>
        <end position="664"/>
    </location>
</feature>
<evidence type="ECO:0000256" key="10">
    <source>
        <dbReference type="ARBA" id="ARBA00022695"/>
    </source>
</evidence>
<dbReference type="GO" id="GO:0006281">
    <property type="term" value="P:DNA repair"/>
    <property type="evidence" value="ECO:0007669"/>
    <property type="project" value="UniProtKB-KW"/>
</dbReference>
<feature type="region of interest" description="Disordered" evidence="27">
    <location>
        <begin position="464"/>
        <end position="487"/>
    </location>
</feature>
<keyword evidence="21" id="KW-0539">Nucleus</keyword>
<keyword evidence="13" id="KW-0227">DNA damage</keyword>
<evidence type="ECO:0000256" key="19">
    <source>
        <dbReference type="ARBA" id="ARBA00023125"/>
    </source>
</evidence>
<evidence type="ECO:0000256" key="27">
    <source>
        <dbReference type="SAM" id="MobiDB-lite"/>
    </source>
</evidence>
<dbReference type="FunFam" id="1.10.150.20:FF:000014">
    <property type="entry name" value="Polymerase (DNA directed), eta"/>
    <property type="match status" value="1"/>
</dbReference>
<feature type="region of interest" description="Disordered" evidence="27">
    <location>
        <begin position="148"/>
        <end position="175"/>
    </location>
</feature>